<organism evidence="1">
    <name type="scientific">Arundo donax</name>
    <name type="common">Giant reed</name>
    <name type="synonym">Donax arundinaceus</name>
    <dbReference type="NCBI Taxonomy" id="35708"/>
    <lineage>
        <taxon>Eukaryota</taxon>
        <taxon>Viridiplantae</taxon>
        <taxon>Streptophyta</taxon>
        <taxon>Embryophyta</taxon>
        <taxon>Tracheophyta</taxon>
        <taxon>Spermatophyta</taxon>
        <taxon>Magnoliopsida</taxon>
        <taxon>Liliopsida</taxon>
        <taxon>Poales</taxon>
        <taxon>Poaceae</taxon>
        <taxon>PACMAD clade</taxon>
        <taxon>Arundinoideae</taxon>
        <taxon>Arundineae</taxon>
        <taxon>Arundo</taxon>
    </lineage>
</organism>
<evidence type="ECO:0000313" key="1">
    <source>
        <dbReference type="EMBL" id="JAD53002.1"/>
    </source>
</evidence>
<sequence length="50" mass="5295">MTHPVAIIATEPKPYSSAPMAAAIRTSWPLLNPPSTLSTTLSLNPFCISV</sequence>
<dbReference type="AlphaFoldDB" id="A0A0A9B0Z4"/>
<protein>
    <submittedName>
        <fullName evidence="1">Uncharacterized protein</fullName>
    </submittedName>
</protein>
<accession>A0A0A9B0Z4</accession>
<proteinExistence type="predicted"/>
<name>A0A0A9B0Z4_ARUDO</name>
<reference evidence="1" key="2">
    <citation type="journal article" date="2015" name="Data Brief">
        <title>Shoot transcriptome of the giant reed, Arundo donax.</title>
        <authorList>
            <person name="Barrero R.A."/>
            <person name="Guerrero F.D."/>
            <person name="Moolhuijzen P."/>
            <person name="Goolsby J.A."/>
            <person name="Tidwell J."/>
            <person name="Bellgard S.E."/>
            <person name="Bellgard M.I."/>
        </authorList>
    </citation>
    <scope>NUCLEOTIDE SEQUENCE</scope>
    <source>
        <tissue evidence="1">Shoot tissue taken approximately 20 cm above the soil surface</tissue>
    </source>
</reference>
<dbReference type="EMBL" id="GBRH01244893">
    <property type="protein sequence ID" value="JAD53002.1"/>
    <property type="molecule type" value="Transcribed_RNA"/>
</dbReference>
<reference evidence="1" key="1">
    <citation type="submission" date="2014-09" db="EMBL/GenBank/DDBJ databases">
        <authorList>
            <person name="Magalhaes I.L.F."/>
            <person name="Oliveira U."/>
            <person name="Santos F.R."/>
            <person name="Vidigal T.H.D.A."/>
            <person name="Brescovit A.D."/>
            <person name="Santos A.J."/>
        </authorList>
    </citation>
    <scope>NUCLEOTIDE SEQUENCE</scope>
    <source>
        <tissue evidence="1">Shoot tissue taken approximately 20 cm above the soil surface</tissue>
    </source>
</reference>